<dbReference type="CDD" id="cd21077">
    <property type="entry name" value="DBD_Rad14"/>
    <property type="match status" value="1"/>
</dbReference>
<organism evidence="6 7">
    <name type="scientific">Coniosporium apollinis</name>
    <dbReference type="NCBI Taxonomy" id="61459"/>
    <lineage>
        <taxon>Eukaryota</taxon>
        <taxon>Fungi</taxon>
        <taxon>Dikarya</taxon>
        <taxon>Ascomycota</taxon>
        <taxon>Pezizomycotina</taxon>
        <taxon>Dothideomycetes</taxon>
        <taxon>Dothideomycetes incertae sedis</taxon>
        <taxon>Coniosporium</taxon>
    </lineage>
</organism>
<sequence>MAETERPSTPPRASGAGNLPAPPLTPERVRQLEINRLKAKALRNEHDSARRASGTTTSTTPSGFSVGQKRPHSSMTSPNTPASHRDARNNASTSRAGSALPGAGLTQPKDNGIRPAKKFEKNSYIEYDFSTMTDTKGGFLSSVDDPHNRALHAPTAEDQQKPAHMTLAEWDRHQLLKKLRQQKAGPFEPGISVLAQKEGGKKCRECGSSEIDWKWEECFGTCVCNACKEKFPEKYSLLTKTEARDDYLLTDPELKDTEILPHLLKPNPHKSTFASMHLYLRYQVEEYAFSPQKWGSPEALDAEFERRVAEKNRKKEKKFSTKLAELKKRTRVEAYKRSLGGGGGAGEVRFGDRIKRAGDKHEHEWGRAVQDPETGMTRKRCEECGMEVEELEF</sequence>
<evidence type="ECO:0000313" key="7">
    <source>
        <dbReference type="Proteomes" id="UP001172684"/>
    </source>
</evidence>
<dbReference type="Gene3D" id="3.90.530.10">
    <property type="entry name" value="XPA C-terminal domain"/>
    <property type="match status" value="1"/>
</dbReference>
<evidence type="ECO:0000256" key="1">
    <source>
        <dbReference type="ARBA" id="ARBA00004123"/>
    </source>
</evidence>
<dbReference type="EMBL" id="JAPDRL010000046">
    <property type="protein sequence ID" value="KAJ9662960.1"/>
    <property type="molecule type" value="Genomic_DNA"/>
</dbReference>
<feature type="domain" description="XPA C-terminal" evidence="5">
    <location>
        <begin position="234"/>
        <end position="284"/>
    </location>
</feature>
<keyword evidence="2" id="KW-0862">Zinc</keyword>
<evidence type="ECO:0000256" key="2">
    <source>
        <dbReference type="ARBA" id="ARBA00022833"/>
    </source>
</evidence>
<accession>A0ABQ9NNV7</accession>
<gene>
    <name evidence="6" type="primary">RAD14</name>
    <name evidence="6" type="ORF">H2201_005837</name>
</gene>
<keyword evidence="3" id="KW-0539">Nucleus</keyword>
<evidence type="ECO:0000259" key="5">
    <source>
        <dbReference type="Pfam" id="PF05181"/>
    </source>
</evidence>
<feature type="region of interest" description="Disordered" evidence="4">
    <location>
        <begin position="1"/>
        <end position="117"/>
    </location>
</feature>
<reference evidence="6" key="1">
    <citation type="submission" date="2022-10" db="EMBL/GenBank/DDBJ databases">
        <title>Culturing micro-colonial fungi from biological soil crusts in the Mojave desert and describing Neophaeococcomyces mojavensis, and introducing the new genera and species Taxawa tesnikishii.</title>
        <authorList>
            <person name="Kurbessoian T."/>
            <person name="Stajich J.E."/>
        </authorList>
    </citation>
    <scope>NUCLEOTIDE SEQUENCE</scope>
    <source>
        <strain evidence="6">TK_1</strain>
    </source>
</reference>
<keyword evidence="7" id="KW-1185">Reference proteome</keyword>
<dbReference type="Pfam" id="PF05181">
    <property type="entry name" value="XPA_C"/>
    <property type="match status" value="1"/>
</dbReference>
<dbReference type="Proteomes" id="UP001172684">
    <property type="component" value="Unassembled WGS sequence"/>
</dbReference>
<evidence type="ECO:0000256" key="4">
    <source>
        <dbReference type="SAM" id="MobiDB-lite"/>
    </source>
</evidence>
<feature type="compositionally biased region" description="Basic and acidic residues" evidence="4">
    <location>
        <begin position="27"/>
        <end position="50"/>
    </location>
</feature>
<comment type="subcellular location">
    <subcellularLocation>
        <location evidence="1">Nucleus</location>
    </subcellularLocation>
</comment>
<dbReference type="InterPro" id="IPR037129">
    <property type="entry name" value="XPA_sf"/>
</dbReference>
<dbReference type="InterPro" id="IPR009061">
    <property type="entry name" value="DNA-bd_dom_put_sf"/>
</dbReference>
<dbReference type="SUPFAM" id="SSF46955">
    <property type="entry name" value="Putative DNA-binding domain"/>
    <property type="match status" value="1"/>
</dbReference>
<dbReference type="InterPro" id="IPR000465">
    <property type="entry name" value="XPA/RAD14"/>
</dbReference>
<name>A0ABQ9NNV7_9PEZI</name>
<dbReference type="InterPro" id="IPR022656">
    <property type="entry name" value="XPA_C"/>
</dbReference>
<protein>
    <submittedName>
        <fullName evidence="6">DNA repair protein rad14</fullName>
    </submittedName>
</protein>
<feature type="compositionally biased region" description="Polar residues" evidence="4">
    <location>
        <begin position="73"/>
        <end position="82"/>
    </location>
</feature>
<dbReference type="PANTHER" id="PTHR10142">
    <property type="entry name" value="DNA REPAIR PROTEIN COMPLEMENTING XP-A CELLS"/>
    <property type="match status" value="1"/>
</dbReference>
<evidence type="ECO:0000256" key="3">
    <source>
        <dbReference type="ARBA" id="ARBA00023242"/>
    </source>
</evidence>
<feature type="compositionally biased region" description="Low complexity" evidence="4">
    <location>
        <begin position="51"/>
        <end position="65"/>
    </location>
</feature>
<evidence type="ECO:0000313" key="6">
    <source>
        <dbReference type="EMBL" id="KAJ9662960.1"/>
    </source>
</evidence>
<dbReference type="PANTHER" id="PTHR10142:SF0">
    <property type="entry name" value="DNA REPAIR PROTEIN COMPLEMENTING XP-A CELLS"/>
    <property type="match status" value="1"/>
</dbReference>
<proteinExistence type="predicted"/>
<dbReference type="NCBIfam" id="TIGR00598">
    <property type="entry name" value="rad14"/>
    <property type="match status" value="1"/>
</dbReference>
<comment type="caution">
    <text evidence="6">The sequence shown here is derived from an EMBL/GenBank/DDBJ whole genome shotgun (WGS) entry which is preliminary data.</text>
</comment>